<accession>A0ABU0GAP0</accession>
<dbReference type="PROSITE" id="PS00759">
    <property type="entry name" value="ARGE_DAPE_CPG2_2"/>
    <property type="match status" value="1"/>
</dbReference>
<comment type="caution">
    <text evidence="11">The sequence shown here is derived from an EMBL/GenBank/DDBJ whole genome shotgun (WGS) entry which is preliminary data.</text>
</comment>
<keyword evidence="4" id="KW-0055">Arginine biosynthesis</keyword>
<evidence type="ECO:0000256" key="5">
    <source>
        <dbReference type="ARBA" id="ARBA00022605"/>
    </source>
</evidence>
<dbReference type="CDD" id="cd03894">
    <property type="entry name" value="M20_ArgE"/>
    <property type="match status" value="1"/>
</dbReference>
<comment type="cofactor">
    <cofactor evidence="1">
        <name>Zn(2+)</name>
        <dbReference type="ChEBI" id="CHEBI:29105"/>
    </cofactor>
</comment>
<dbReference type="InterPro" id="IPR036264">
    <property type="entry name" value="Bact_exopeptidase_dim_dom"/>
</dbReference>
<evidence type="ECO:0000256" key="8">
    <source>
        <dbReference type="ARBA" id="ARBA00022833"/>
    </source>
</evidence>
<dbReference type="GO" id="GO:0008777">
    <property type="term" value="F:acetylornithine deacetylase activity"/>
    <property type="evidence" value="ECO:0007669"/>
    <property type="project" value="UniProtKB-EC"/>
</dbReference>
<evidence type="ECO:0000256" key="9">
    <source>
        <dbReference type="ARBA" id="ARBA00023285"/>
    </source>
</evidence>
<dbReference type="Pfam" id="PF07687">
    <property type="entry name" value="M20_dimer"/>
    <property type="match status" value="1"/>
</dbReference>
<dbReference type="NCBIfam" id="NF005710">
    <property type="entry name" value="PRK07522.1"/>
    <property type="match status" value="1"/>
</dbReference>
<reference evidence="11 12" key="1">
    <citation type="submission" date="2023-07" db="EMBL/GenBank/DDBJ databases">
        <title>Genomic Encyclopedia of Type Strains, Phase IV (KMG-IV): sequencing the most valuable type-strain genomes for metagenomic binning, comparative biology and taxonomic classification.</title>
        <authorList>
            <person name="Goeker M."/>
        </authorList>
    </citation>
    <scope>NUCLEOTIDE SEQUENCE [LARGE SCALE GENOMIC DNA]</scope>
    <source>
        <strain evidence="11 12">DSM 1111</strain>
    </source>
</reference>
<name>A0ABU0GAP0_9HYPH</name>
<comment type="similarity">
    <text evidence="2">Belongs to the peptidase M20A family. ArgE subfamily.</text>
</comment>
<evidence type="ECO:0000256" key="3">
    <source>
        <dbReference type="ARBA" id="ARBA00022490"/>
    </source>
</evidence>
<dbReference type="Pfam" id="PF01546">
    <property type="entry name" value="Peptidase_M20"/>
    <property type="match status" value="1"/>
</dbReference>
<dbReference type="InterPro" id="IPR011650">
    <property type="entry name" value="Peptidase_M20_dimer"/>
</dbReference>
<dbReference type="InterPro" id="IPR050072">
    <property type="entry name" value="Peptidase_M20A"/>
</dbReference>
<keyword evidence="7 11" id="KW-0378">Hydrolase</keyword>
<evidence type="ECO:0000256" key="4">
    <source>
        <dbReference type="ARBA" id="ARBA00022571"/>
    </source>
</evidence>
<dbReference type="NCBIfam" id="TIGR01892">
    <property type="entry name" value="AcOrn-deacetyl"/>
    <property type="match status" value="1"/>
</dbReference>
<dbReference type="PANTHER" id="PTHR43808:SF31">
    <property type="entry name" value="N-ACETYL-L-CITRULLINE DEACETYLASE"/>
    <property type="match status" value="1"/>
</dbReference>
<dbReference type="Gene3D" id="3.30.70.360">
    <property type="match status" value="1"/>
</dbReference>
<keyword evidence="12" id="KW-1185">Reference proteome</keyword>
<feature type="domain" description="Peptidase M20 dimerisation" evidence="10">
    <location>
        <begin position="177"/>
        <end position="284"/>
    </location>
</feature>
<keyword evidence="8" id="KW-0862">Zinc</keyword>
<keyword evidence="3" id="KW-0963">Cytoplasm</keyword>
<dbReference type="EC" id="3.5.1.16" evidence="11"/>
<dbReference type="SUPFAM" id="SSF53187">
    <property type="entry name" value="Zn-dependent exopeptidases"/>
    <property type="match status" value="1"/>
</dbReference>
<keyword evidence="6" id="KW-0479">Metal-binding</keyword>
<organism evidence="11 12">
    <name type="scientific">Peteryoungia aggregata LMG 23059</name>
    <dbReference type="NCBI Taxonomy" id="1368425"/>
    <lineage>
        <taxon>Bacteria</taxon>
        <taxon>Pseudomonadati</taxon>
        <taxon>Pseudomonadota</taxon>
        <taxon>Alphaproteobacteria</taxon>
        <taxon>Hyphomicrobiales</taxon>
        <taxon>Rhizobiaceae</taxon>
        <taxon>Peteryoungia</taxon>
    </lineage>
</organism>
<keyword evidence="5" id="KW-0028">Amino-acid biosynthesis</keyword>
<sequence length="388" mass="40660">MGVSGAALSVEALLADLVSFPLLPGAGNDAIAQYVRGYLASQGGECAVLPGPEGDRVNLFATIGPRDMPGYVLSGHMDVVSVEGQVWSADPFRLSDHGGRLTARGTTDMKGFLACMLASVPVFKAAGLKRPVHLAFSYDEEIGCRGVPHMIAKLPDLCAPPAGCIVGEPSDMRPVLSHKGKQAIEITFTGKAAHSSQPAQGENALYPAAELLLFIRDLSARMEAEGPFDPRFSPPSSTVVAGIVSGGSAVNIIPDLCRLAFEVRSVPGVAPQDVSAKVLEELDALVTLAKAEGRLLSANWKELSSYPALAPTQDADFVALVERLSDGAAIPSVSYGTEAGLFQAAGIPSIICGPGSITRAHRPDEYILREELAACMTMLERLARELAA</sequence>
<dbReference type="Proteomes" id="UP001238496">
    <property type="component" value="Unassembled WGS sequence"/>
</dbReference>
<evidence type="ECO:0000256" key="2">
    <source>
        <dbReference type="ARBA" id="ARBA00005691"/>
    </source>
</evidence>
<evidence type="ECO:0000256" key="1">
    <source>
        <dbReference type="ARBA" id="ARBA00001947"/>
    </source>
</evidence>
<evidence type="ECO:0000259" key="10">
    <source>
        <dbReference type="Pfam" id="PF07687"/>
    </source>
</evidence>
<keyword evidence="9" id="KW-0170">Cobalt</keyword>
<evidence type="ECO:0000313" key="11">
    <source>
        <dbReference type="EMBL" id="MDQ0422420.1"/>
    </source>
</evidence>
<dbReference type="EMBL" id="JAUSUW010000010">
    <property type="protein sequence ID" value="MDQ0422420.1"/>
    <property type="molecule type" value="Genomic_DNA"/>
</dbReference>
<gene>
    <name evidence="11" type="ORF">J2045_003468</name>
</gene>
<proteinExistence type="inferred from homology"/>
<dbReference type="PANTHER" id="PTHR43808">
    <property type="entry name" value="ACETYLORNITHINE DEACETYLASE"/>
    <property type="match status" value="1"/>
</dbReference>
<evidence type="ECO:0000256" key="7">
    <source>
        <dbReference type="ARBA" id="ARBA00022801"/>
    </source>
</evidence>
<evidence type="ECO:0000256" key="6">
    <source>
        <dbReference type="ARBA" id="ARBA00022723"/>
    </source>
</evidence>
<protein>
    <submittedName>
        <fullName evidence="11">Acetylornithine deacetylase</fullName>
        <ecNumber evidence="11">3.5.1.16</ecNumber>
    </submittedName>
</protein>
<evidence type="ECO:0000313" key="12">
    <source>
        <dbReference type="Proteomes" id="UP001238496"/>
    </source>
</evidence>
<dbReference type="InterPro" id="IPR001261">
    <property type="entry name" value="ArgE/DapE_CS"/>
</dbReference>
<dbReference type="RefSeq" id="WP_307374945.1">
    <property type="nucleotide sequence ID" value="NZ_JAUSUW010000010.1"/>
</dbReference>
<dbReference type="InterPro" id="IPR010169">
    <property type="entry name" value="AcOrn-deacetyl"/>
</dbReference>
<dbReference type="SUPFAM" id="SSF55031">
    <property type="entry name" value="Bacterial exopeptidase dimerisation domain"/>
    <property type="match status" value="1"/>
</dbReference>
<dbReference type="Gene3D" id="3.40.630.10">
    <property type="entry name" value="Zn peptidases"/>
    <property type="match status" value="1"/>
</dbReference>
<dbReference type="InterPro" id="IPR002933">
    <property type="entry name" value="Peptidase_M20"/>
</dbReference>